<sequence length="313" mass="34260">MTNKLLAIACASGSFKGAFAHGVLSALEANGIFANAYAAASSSVIPSAWAVLKKASELGVDYWLAGLQALGQPDMGISQVVKGGINNFSPPKEELFAPETPAYFVAVSAVTTPEAAKETQGEKFRRLGRRLLLSAAKKDRSWVDENLQMKMFSNKSKDILLQNQNLVTERIDNSGVDPRDVSKLNANNFEEVAYATSRMLHDWDIPAWIDGKPYIDASYTCLCPAIEMVEAGYKKVIAIANEPGTLYRDMFQLEQIPGNYRGVDIHIIKPDVDPKEFGVDFTDATPEGLSALYKHGQEICEQMLAEDINFTAI</sequence>
<proteinExistence type="predicted"/>
<dbReference type="RefSeq" id="WP_027843429.1">
    <property type="nucleotide sequence ID" value="NZ_LMTZ01000106.1"/>
</dbReference>
<dbReference type="SUPFAM" id="SSF52151">
    <property type="entry name" value="FabD/lysophospholipase-like"/>
    <property type="match status" value="1"/>
</dbReference>
<reference evidence="2 4" key="1">
    <citation type="journal article" date="2015" name="Genome Announc.">
        <title>Draft Genome of the Euendolithic (true boring) Cyanobacterium Mastigocoleus testarum strain BC008.</title>
        <authorList>
            <person name="Guida B.S."/>
            <person name="Garcia-Pichel F."/>
        </authorList>
    </citation>
    <scope>NUCLEOTIDE SEQUENCE [LARGE SCALE GENOMIC DNA]</scope>
    <source>
        <strain evidence="2 4">BC008</strain>
    </source>
</reference>
<feature type="chain" id="PRO_5007438816" description="PNPLA domain-containing protein" evidence="1">
    <location>
        <begin position="21"/>
        <end position="313"/>
    </location>
</feature>
<evidence type="ECO:0008006" key="5">
    <source>
        <dbReference type="Google" id="ProtNLM"/>
    </source>
</evidence>
<dbReference type="OrthoDB" id="9342532at2"/>
<keyword evidence="4" id="KW-1185">Reference proteome</keyword>
<evidence type="ECO:0000256" key="1">
    <source>
        <dbReference type="SAM" id="SignalP"/>
    </source>
</evidence>
<comment type="caution">
    <text evidence="2">The sequence shown here is derived from an EMBL/GenBank/DDBJ whole genome shotgun (WGS) entry which is preliminary data.</text>
</comment>
<organism evidence="2 4">
    <name type="scientific">Mastigocoleus testarum BC008</name>
    <dbReference type="NCBI Taxonomy" id="371196"/>
    <lineage>
        <taxon>Bacteria</taxon>
        <taxon>Bacillati</taxon>
        <taxon>Cyanobacteriota</taxon>
        <taxon>Cyanophyceae</taxon>
        <taxon>Nostocales</taxon>
        <taxon>Hapalosiphonaceae</taxon>
        <taxon>Mastigocoleus</taxon>
    </lineage>
</organism>
<dbReference type="EMBL" id="LMTZ01000106">
    <property type="protein sequence ID" value="KST65656.1"/>
    <property type="molecule type" value="Genomic_DNA"/>
</dbReference>
<keyword evidence="1" id="KW-0732">Signal</keyword>
<name>A0A0V7ZKV8_9CYAN</name>
<dbReference type="InterPro" id="IPR016035">
    <property type="entry name" value="Acyl_Trfase/lysoPLipase"/>
</dbReference>
<protein>
    <recommendedName>
        <fullName evidence="5">PNPLA domain-containing protein</fullName>
    </recommendedName>
</protein>
<accession>A0A0V7ZKV8</accession>
<evidence type="ECO:0000313" key="3">
    <source>
        <dbReference type="EMBL" id="KST65656.1"/>
    </source>
</evidence>
<dbReference type="Proteomes" id="UP000053372">
    <property type="component" value="Unassembled WGS sequence"/>
</dbReference>
<evidence type="ECO:0000313" key="4">
    <source>
        <dbReference type="Proteomes" id="UP000053372"/>
    </source>
</evidence>
<gene>
    <name evidence="2" type="ORF">BC008_21055</name>
    <name evidence="3" type="ORF">BC008_22030</name>
</gene>
<evidence type="ECO:0000313" key="2">
    <source>
        <dbReference type="EMBL" id="KST65290.1"/>
    </source>
</evidence>
<dbReference type="AlphaFoldDB" id="A0A0V7ZKV8"/>
<feature type="signal peptide" evidence="1">
    <location>
        <begin position="1"/>
        <end position="20"/>
    </location>
</feature>
<dbReference type="EMBL" id="LMTZ01000109">
    <property type="protein sequence ID" value="KST65290.1"/>
    <property type="molecule type" value="Genomic_DNA"/>
</dbReference>